<feature type="region of interest" description="Disordered" evidence="4">
    <location>
        <begin position="395"/>
        <end position="434"/>
    </location>
</feature>
<keyword evidence="1" id="KW-0677">Repeat</keyword>
<dbReference type="InParanoid" id="A0A152A334"/>
<dbReference type="InterPro" id="IPR002110">
    <property type="entry name" value="Ankyrin_rpt"/>
</dbReference>
<feature type="compositionally biased region" description="Low complexity" evidence="4">
    <location>
        <begin position="408"/>
        <end position="425"/>
    </location>
</feature>
<feature type="compositionally biased region" description="Polar residues" evidence="4">
    <location>
        <begin position="453"/>
        <end position="463"/>
    </location>
</feature>
<protein>
    <submittedName>
        <fullName evidence="5">Ankyrin repeat-containing protein</fullName>
    </submittedName>
</protein>
<evidence type="ECO:0000256" key="1">
    <source>
        <dbReference type="ARBA" id="ARBA00022737"/>
    </source>
</evidence>
<dbReference type="Pfam" id="PF00023">
    <property type="entry name" value="Ank"/>
    <property type="match status" value="1"/>
</dbReference>
<feature type="region of interest" description="Disordered" evidence="4">
    <location>
        <begin position="497"/>
        <end position="525"/>
    </location>
</feature>
<dbReference type="Proteomes" id="UP000076078">
    <property type="component" value="Unassembled WGS sequence"/>
</dbReference>
<dbReference type="SUPFAM" id="SSF48403">
    <property type="entry name" value="Ankyrin repeat"/>
    <property type="match status" value="1"/>
</dbReference>
<keyword evidence="2 3" id="KW-0040">ANK repeat</keyword>
<dbReference type="PROSITE" id="PS50088">
    <property type="entry name" value="ANK_REPEAT"/>
    <property type="match status" value="2"/>
</dbReference>
<dbReference type="Gene3D" id="1.25.40.20">
    <property type="entry name" value="Ankyrin repeat-containing domain"/>
    <property type="match status" value="1"/>
</dbReference>
<keyword evidence="6" id="KW-1185">Reference proteome</keyword>
<evidence type="ECO:0000256" key="3">
    <source>
        <dbReference type="PROSITE-ProRule" id="PRU00023"/>
    </source>
</evidence>
<comment type="caution">
    <text evidence="5">The sequence shown here is derived from an EMBL/GenBank/DDBJ whole genome shotgun (WGS) entry which is preliminary data.</text>
</comment>
<dbReference type="OMA" id="NHGFNVF"/>
<dbReference type="PANTHER" id="PTHR24123">
    <property type="entry name" value="ANKYRIN REPEAT-CONTAINING"/>
    <property type="match status" value="1"/>
</dbReference>
<proteinExistence type="predicted"/>
<evidence type="ECO:0000256" key="2">
    <source>
        <dbReference type="ARBA" id="ARBA00023043"/>
    </source>
</evidence>
<evidence type="ECO:0000313" key="5">
    <source>
        <dbReference type="EMBL" id="KYR00517.1"/>
    </source>
</evidence>
<name>A0A152A334_TIELA</name>
<dbReference type="PANTHER" id="PTHR24123:SF33">
    <property type="entry name" value="PROTEIN HOS4"/>
    <property type="match status" value="1"/>
</dbReference>
<feature type="repeat" description="ANK" evidence="3">
    <location>
        <begin position="180"/>
        <end position="212"/>
    </location>
</feature>
<dbReference type="EMBL" id="LODT01000013">
    <property type="protein sequence ID" value="KYR00517.1"/>
    <property type="molecule type" value="Genomic_DNA"/>
</dbReference>
<evidence type="ECO:0000256" key="4">
    <source>
        <dbReference type="SAM" id="MobiDB-lite"/>
    </source>
</evidence>
<dbReference type="STRING" id="361077.A0A152A334"/>
<feature type="compositionally biased region" description="Low complexity" evidence="4">
    <location>
        <begin position="464"/>
        <end position="477"/>
    </location>
</feature>
<dbReference type="FunCoup" id="A0A152A334">
    <property type="interactions" value="371"/>
</dbReference>
<feature type="region of interest" description="Disordered" evidence="4">
    <location>
        <begin position="453"/>
        <end position="477"/>
    </location>
</feature>
<organism evidence="5 6">
    <name type="scientific">Tieghemostelium lacteum</name>
    <name type="common">Slime mold</name>
    <name type="synonym">Dictyostelium lacteum</name>
    <dbReference type="NCBI Taxonomy" id="361077"/>
    <lineage>
        <taxon>Eukaryota</taxon>
        <taxon>Amoebozoa</taxon>
        <taxon>Evosea</taxon>
        <taxon>Eumycetozoa</taxon>
        <taxon>Dictyostelia</taxon>
        <taxon>Dictyosteliales</taxon>
        <taxon>Raperosteliaceae</taxon>
        <taxon>Tieghemostelium</taxon>
    </lineage>
</organism>
<dbReference type="SMART" id="SM00248">
    <property type="entry name" value="ANK"/>
    <property type="match status" value="3"/>
</dbReference>
<gene>
    <name evidence="5" type="ORF">DLAC_02528</name>
</gene>
<dbReference type="PROSITE" id="PS50297">
    <property type="entry name" value="ANK_REP_REGION"/>
    <property type="match status" value="2"/>
</dbReference>
<dbReference type="InterPro" id="IPR036770">
    <property type="entry name" value="Ankyrin_rpt-contain_sf"/>
</dbReference>
<dbReference type="Pfam" id="PF12796">
    <property type="entry name" value="Ank_2"/>
    <property type="match status" value="1"/>
</dbReference>
<feature type="repeat" description="ANK" evidence="3">
    <location>
        <begin position="256"/>
        <end position="288"/>
    </location>
</feature>
<accession>A0A152A334</accession>
<dbReference type="AlphaFoldDB" id="A0A152A334"/>
<reference evidence="5 6" key="1">
    <citation type="submission" date="2015-12" db="EMBL/GenBank/DDBJ databases">
        <title>Dictyostelia acquired genes for synthesis and detection of signals that induce cell-type specialization by lateral gene transfer from prokaryotes.</title>
        <authorList>
            <person name="Gloeckner G."/>
            <person name="Schaap P."/>
        </authorList>
    </citation>
    <scope>NUCLEOTIDE SEQUENCE [LARGE SCALE GENOMIC DNA]</scope>
    <source>
        <strain evidence="5 6">TK</strain>
    </source>
</reference>
<sequence length="619" mass="72235">MDSFHKFLFECYIALNGYIKLHVEKENIDLFKKSKEEVNEFFIAFGHQLIKDYKRETQRKDDENSDDEDLNRQIHNQLLEYFTALCFFSQNERVWSVLIRDHIDYFANKSVSNEFGSGIPFCFAIPYGTKPLLELLILLGMDINMTMDNSYMMTSVLYGNIECVEFFRERKCQMNHHNSNGDTSMLFAAMNGDNELIEKLINFGENLLVVNNHGFNVFICASFHNQFHSVKLFGDHIRRKYGNQKLKEMIDHKDKDGETSLHISARLGFHKTARVLLELGSEINIVNKTNQTPVDSVKKSIASLKRDQSFLQANSNQQQHQKNLMYYKEELKKLQYIQLLLPDHFKDTILFSKPNFTKMKRSIETYNKIVRLFDDIIKIKEEEISKHLQSLLVDDSKSKKQKQKKKQQQQQQKQQTKTQIINNKNKSNESKESLNNTIIQNKKNIQEINSNLKNIKSPPTSQTSNNNNNIVSNNKDLKELNNNNSIINNIQKIENLPKEDKTISPPTTPNNINNNDKPSENIESPKDFKKEYEKLAVLYLRQSEKFKEVVNRLFEVENYFTEFNESLYSKNEKAEALGIGIAEILGLGLEFLSPSQLCVLDEIHKSFIDDIERFKNKNN</sequence>
<feature type="compositionally biased region" description="Low complexity" evidence="4">
    <location>
        <begin position="503"/>
        <end position="515"/>
    </location>
</feature>
<evidence type="ECO:0000313" key="6">
    <source>
        <dbReference type="Proteomes" id="UP000076078"/>
    </source>
</evidence>
<dbReference type="InterPro" id="IPR051165">
    <property type="entry name" value="Multifunctional_ANK_Repeat"/>
</dbReference>
<dbReference type="OrthoDB" id="20727at2759"/>